<evidence type="ECO:0000256" key="7">
    <source>
        <dbReference type="ARBA" id="ARBA00022660"/>
    </source>
</evidence>
<dbReference type="Pfam" id="PF00361">
    <property type="entry name" value="Proton_antipo_M"/>
    <property type="match status" value="1"/>
</dbReference>
<geneLocation type="mitochondrion" evidence="20"/>
<evidence type="ECO:0000256" key="9">
    <source>
        <dbReference type="ARBA" id="ARBA00022792"/>
    </source>
</evidence>
<evidence type="ECO:0000256" key="17">
    <source>
        <dbReference type="ARBA" id="ARBA00049551"/>
    </source>
</evidence>
<dbReference type="GO" id="GO:0005743">
    <property type="term" value="C:mitochondrial inner membrane"/>
    <property type="evidence" value="ECO:0007669"/>
    <property type="project" value="UniProtKB-SubCell"/>
</dbReference>
<feature type="transmembrane region" description="Helical" evidence="18">
    <location>
        <begin position="313"/>
        <end position="334"/>
    </location>
</feature>
<dbReference type="PRINTS" id="PR01436">
    <property type="entry name" value="NADHDHGNASE2"/>
</dbReference>
<evidence type="ECO:0000256" key="1">
    <source>
        <dbReference type="ARBA" id="ARBA00003257"/>
    </source>
</evidence>
<dbReference type="InterPro" id="IPR001750">
    <property type="entry name" value="ND/Mrp_TM"/>
</dbReference>
<comment type="function">
    <text evidence="18">Core subunit of the mitochondrial membrane respiratory chain NADH dehydrogenase (Complex I) which catalyzes electron transfer from NADH through the respiratory chain, using ubiquinone as an electron acceptor. Essential for the catalytic activity and assembly of complex I.</text>
</comment>
<keyword evidence="15 18" id="KW-0496">Mitochondrion</keyword>
<evidence type="ECO:0000256" key="6">
    <source>
        <dbReference type="ARBA" id="ARBA00022448"/>
    </source>
</evidence>
<feature type="transmembrane region" description="Helical" evidence="18">
    <location>
        <begin position="195"/>
        <end position="215"/>
    </location>
</feature>
<evidence type="ECO:0000256" key="15">
    <source>
        <dbReference type="ARBA" id="ARBA00023128"/>
    </source>
</evidence>
<dbReference type="EMBL" id="KT425080">
    <property type="protein sequence ID" value="AMW67930.1"/>
    <property type="molecule type" value="Genomic_DNA"/>
</dbReference>
<evidence type="ECO:0000313" key="20">
    <source>
        <dbReference type="EMBL" id="AMW67930.1"/>
    </source>
</evidence>
<evidence type="ECO:0000259" key="19">
    <source>
        <dbReference type="Pfam" id="PF00361"/>
    </source>
</evidence>
<keyword evidence="10 18" id="KW-1278">Translocase</keyword>
<evidence type="ECO:0000256" key="12">
    <source>
        <dbReference type="ARBA" id="ARBA00022989"/>
    </source>
</evidence>
<keyword evidence="7 18" id="KW-0679">Respiratory chain</keyword>
<reference evidence="20" key="1">
    <citation type="submission" date="2015-08" db="EMBL/GenBank/DDBJ databases">
        <title>Mitochondrial genomes and implications for higher phylogeny of Neuroptera (Insecta: Neuropteroidea).</title>
        <authorList>
            <person name="Wang Y."/>
            <person name="Liu X."/>
            <person name="Winterton S.L."/>
            <person name="Yang D."/>
        </authorList>
    </citation>
    <scope>NUCLEOTIDE SEQUENCE</scope>
</reference>
<evidence type="ECO:0000256" key="3">
    <source>
        <dbReference type="ARBA" id="ARBA00007012"/>
    </source>
</evidence>
<keyword evidence="13 18" id="KW-0520">NAD</keyword>
<evidence type="ECO:0000256" key="2">
    <source>
        <dbReference type="ARBA" id="ARBA00004448"/>
    </source>
</evidence>
<feature type="transmembrane region" description="Helical" evidence="18">
    <location>
        <begin position="90"/>
        <end position="112"/>
    </location>
</feature>
<comment type="similarity">
    <text evidence="3 18">Belongs to the complex I subunit 2 family.</text>
</comment>
<dbReference type="GO" id="GO:0006120">
    <property type="term" value="P:mitochondrial electron transport, NADH to ubiquinone"/>
    <property type="evidence" value="ECO:0007669"/>
    <property type="project" value="InterPro"/>
</dbReference>
<feature type="domain" description="NADH:quinone oxidoreductase/Mrp antiporter transmembrane" evidence="19">
    <location>
        <begin position="21"/>
        <end position="280"/>
    </location>
</feature>
<keyword evidence="11 18" id="KW-0249">Electron transport</keyword>
<protein>
    <recommendedName>
        <fullName evidence="5 18">NADH-ubiquinone oxidoreductase chain 2</fullName>
        <ecNumber evidence="4 18">7.1.1.2</ecNumber>
    </recommendedName>
</protein>
<dbReference type="EC" id="7.1.1.2" evidence="4 18"/>
<feature type="transmembrane region" description="Helical" evidence="18">
    <location>
        <begin position="235"/>
        <end position="255"/>
    </location>
</feature>
<comment type="subcellular location">
    <subcellularLocation>
        <location evidence="2 18">Mitochondrion inner membrane</location>
        <topology evidence="2 18">Multi-pass membrane protein</topology>
    </subcellularLocation>
</comment>
<comment type="catalytic activity">
    <reaction evidence="17 18">
        <text>a ubiquinone + NADH + 5 H(+)(in) = a ubiquinol + NAD(+) + 4 H(+)(out)</text>
        <dbReference type="Rhea" id="RHEA:29091"/>
        <dbReference type="Rhea" id="RHEA-COMP:9565"/>
        <dbReference type="Rhea" id="RHEA-COMP:9566"/>
        <dbReference type="ChEBI" id="CHEBI:15378"/>
        <dbReference type="ChEBI" id="CHEBI:16389"/>
        <dbReference type="ChEBI" id="CHEBI:17976"/>
        <dbReference type="ChEBI" id="CHEBI:57540"/>
        <dbReference type="ChEBI" id="CHEBI:57945"/>
        <dbReference type="EC" id="7.1.1.2"/>
    </reaction>
</comment>
<keyword evidence="14 18" id="KW-0830">Ubiquinone</keyword>
<sequence length="335" mass="39180">MFNNLIFILMLMLGTFISICSNSWFGAWMGLEINLLSFIPLLNNVKNSLSTESSLKYFLIQALASSILLFIIILMSMLENFSFLNMNFMLNLILNLSILMKMGAAPLHFWFPEMMEGLSWKMSFILMTWQKIAPMLLISYCLNFSLILLIMVISIMVGSIGGLNQTSLRKLMAYSSINHIGWMLASLMISNSYWFIYFIIYSMIVFLIVYLFNSYKIFYLMQSFNLLNMNSLNKFILFCNFLSLGGLPPFLGFLPKWMIIQHFSYNFFMLTLMVILTLITLFYYIRITYSAFMINYTNQKLIFYLNSKNLPMWYLLLSFLSISGLSLIMFLFTLF</sequence>
<dbReference type="InterPro" id="IPR050175">
    <property type="entry name" value="Complex_I_Subunit_2"/>
</dbReference>
<dbReference type="GeneID" id="38334653"/>
<evidence type="ECO:0000256" key="18">
    <source>
        <dbReference type="RuleBase" id="RU003403"/>
    </source>
</evidence>
<dbReference type="PANTHER" id="PTHR46552">
    <property type="entry name" value="NADH-UBIQUINONE OXIDOREDUCTASE CHAIN 2"/>
    <property type="match status" value="1"/>
</dbReference>
<evidence type="ECO:0000256" key="8">
    <source>
        <dbReference type="ARBA" id="ARBA00022692"/>
    </source>
</evidence>
<name>A0A1S5QYE6_9NEOP</name>
<feature type="transmembrane region" description="Helical" evidence="18">
    <location>
        <begin position="171"/>
        <end position="189"/>
    </location>
</feature>
<keyword evidence="6" id="KW-0813">Transport</keyword>
<dbReference type="PANTHER" id="PTHR46552:SF1">
    <property type="entry name" value="NADH-UBIQUINONE OXIDOREDUCTASE CHAIN 2"/>
    <property type="match status" value="1"/>
</dbReference>
<dbReference type="GO" id="GO:0008137">
    <property type="term" value="F:NADH dehydrogenase (ubiquinone) activity"/>
    <property type="evidence" value="ECO:0007669"/>
    <property type="project" value="UniProtKB-EC"/>
</dbReference>
<keyword evidence="12 18" id="KW-1133">Transmembrane helix</keyword>
<keyword evidence="16 18" id="KW-0472">Membrane</keyword>
<dbReference type="RefSeq" id="YP_009532923.1">
    <property type="nucleotide sequence ID" value="NC_039772.1"/>
</dbReference>
<evidence type="ECO:0000256" key="10">
    <source>
        <dbReference type="ARBA" id="ARBA00022967"/>
    </source>
</evidence>
<evidence type="ECO:0000256" key="14">
    <source>
        <dbReference type="ARBA" id="ARBA00023075"/>
    </source>
</evidence>
<evidence type="ECO:0000256" key="13">
    <source>
        <dbReference type="ARBA" id="ARBA00023027"/>
    </source>
</evidence>
<gene>
    <name evidence="20" type="primary">ND2</name>
</gene>
<evidence type="ECO:0000256" key="11">
    <source>
        <dbReference type="ARBA" id="ARBA00022982"/>
    </source>
</evidence>
<proteinExistence type="inferred from homology"/>
<dbReference type="CTD" id="4536"/>
<feature type="transmembrane region" description="Helical" evidence="18">
    <location>
        <begin position="7"/>
        <end position="31"/>
    </location>
</feature>
<organism evidence="20">
    <name type="scientific">Eumantispa harmandi</name>
    <dbReference type="NCBI Taxonomy" id="1593348"/>
    <lineage>
        <taxon>Eukaryota</taxon>
        <taxon>Metazoa</taxon>
        <taxon>Ecdysozoa</taxon>
        <taxon>Arthropoda</taxon>
        <taxon>Hexapoda</taxon>
        <taxon>Insecta</taxon>
        <taxon>Pterygota</taxon>
        <taxon>Neoptera</taxon>
        <taxon>Endopterygota</taxon>
        <taxon>Neuroptera</taxon>
        <taxon>Hemerobiiformia</taxon>
        <taxon>Mantispidae</taxon>
        <taxon>Eumantispa</taxon>
    </lineage>
</organism>
<accession>A0A1S5QYE6</accession>
<feature type="transmembrane region" description="Helical" evidence="18">
    <location>
        <begin position="267"/>
        <end position="292"/>
    </location>
</feature>
<comment type="function">
    <text evidence="1">Core subunit of the mitochondrial membrane respiratory chain NADH dehydrogenase (Complex I) that is believed to belong to the minimal assembly required for catalysis. Complex I functions in the transfer of electrons from NADH to the respiratory chain. The immediate electron acceptor for the enzyme is believed to be ubiquinone.</text>
</comment>
<dbReference type="AlphaFoldDB" id="A0A1S5QYE6"/>
<evidence type="ECO:0000256" key="16">
    <source>
        <dbReference type="ARBA" id="ARBA00023136"/>
    </source>
</evidence>
<evidence type="ECO:0000256" key="5">
    <source>
        <dbReference type="ARBA" id="ARBA00021008"/>
    </source>
</evidence>
<keyword evidence="9 18" id="KW-0999">Mitochondrion inner membrane</keyword>
<evidence type="ECO:0000256" key="4">
    <source>
        <dbReference type="ARBA" id="ARBA00012944"/>
    </source>
</evidence>
<feature type="transmembrane region" description="Helical" evidence="18">
    <location>
        <begin position="57"/>
        <end position="78"/>
    </location>
</feature>
<keyword evidence="8 18" id="KW-0812">Transmembrane</keyword>
<feature type="transmembrane region" description="Helical" evidence="18">
    <location>
        <begin position="132"/>
        <end position="159"/>
    </location>
</feature>
<dbReference type="InterPro" id="IPR003917">
    <property type="entry name" value="NADH_UbQ_OxRdtase_chain2"/>
</dbReference>